<dbReference type="PROSITE" id="PS50865">
    <property type="entry name" value="ZF_MYND_2"/>
    <property type="match status" value="1"/>
</dbReference>
<dbReference type="InterPro" id="IPR002893">
    <property type="entry name" value="Znf_MYND"/>
</dbReference>
<evidence type="ECO:0000313" key="6">
    <source>
        <dbReference type="EMBL" id="CAI9943259.1"/>
    </source>
</evidence>
<evidence type="ECO:0000313" key="7">
    <source>
        <dbReference type="EMBL" id="CAL6040944.1"/>
    </source>
</evidence>
<organism evidence="6">
    <name type="scientific">Hexamita inflata</name>
    <dbReference type="NCBI Taxonomy" id="28002"/>
    <lineage>
        <taxon>Eukaryota</taxon>
        <taxon>Metamonada</taxon>
        <taxon>Diplomonadida</taxon>
        <taxon>Hexamitidae</taxon>
        <taxon>Hexamitinae</taxon>
        <taxon>Hexamita</taxon>
    </lineage>
</organism>
<dbReference type="GO" id="GO:0008270">
    <property type="term" value="F:zinc ion binding"/>
    <property type="evidence" value="ECO:0007669"/>
    <property type="project" value="UniProtKB-KW"/>
</dbReference>
<evidence type="ECO:0000256" key="3">
    <source>
        <dbReference type="ARBA" id="ARBA00022833"/>
    </source>
</evidence>
<evidence type="ECO:0000313" key="8">
    <source>
        <dbReference type="Proteomes" id="UP001642409"/>
    </source>
</evidence>
<dbReference type="PROSITE" id="PS01360">
    <property type="entry name" value="ZF_MYND_1"/>
    <property type="match status" value="1"/>
</dbReference>
<proteinExistence type="predicted"/>
<evidence type="ECO:0000256" key="1">
    <source>
        <dbReference type="ARBA" id="ARBA00022723"/>
    </source>
</evidence>
<dbReference type="EMBL" id="CAXDID020000147">
    <property type="protein sequence ID" value="CAL6040944.1"/>
    <property type="molecule type" value="Genomic_DNA"/>
</dbReference>
<dbReference type="Proteomes" id="UP001642409">
    <property type="component" value="Unassembled WGS sequence"/>
</dbReference>
<comment type="caution">
    <text evidence="6">The sequence shown here is derived from an EMBL/GenBank/DDBJ whole genome shotgun (WGS) entry which is preliminary data.</text>
</comment>
<evidence type="ECO:0000256" key="2">
    <source>
        <dbReference type="ARBA" id="ARBA00022771"/>
    </source>
</evidence>
<sequence>MTYSGPLRMPRMNIQALCPLQLEIQCANCLMFLKKRLRCSQCKQTHYCSAHCQESHWPVHSRECTKYTSPVDIIKFRTGSKFNENKLICFVQLFNGILQPIPFSSFDPQKHFGRFLVQVEDEFEFGDEFQSFVSTENNQIFYSQLQFRNYKPKSNYEQMCVVCASCKGPSLGTCKKCGQIQIVSENENKTLAELLELKNYAEYHLLFSNNEIKCDLEKKMKAKININMELEEYIPKLTRLLKTNTAHHLSFPLYNCILLAFKLLANAPKTNYFKFVNNLLGEVDIYSLAFCLTKLSIHHFSRFSAVTFYNLQQICQVLNVYCLNELESKSLPPLMQEQNDQVEVSLEERARMKAVSIDLLQGHRNCLNFCQQLKEIAEETKDEYLMNETDRLVAQVDCRVENLESWAEEEYDQFSDELAIKGEQYTGEVGKERIDVMK</sequence>
<dbReference type="Pfam" id="PF01753">
    <property type="entry name" value="zf-MYND"/>
    <property type="match status" value="1"/>
</dbReference>
<dbReference type="Gene3D" id="6.10.140.2220">
    <property type="match status" value="1"/>
</dbReference>
<evidence type="ECO:0000256" key="4">
    <source>
        <dbReference type="PROSITE-ProRule" id="PRU00134"/>
    </source>
</evidence>
<keyword evidence="2 4" id="KW-0863">Zinc-finger</keyword>
<gene>
    <name evidence="6" type="ORF">HINF_LOCUS30904</name>
    <name evidence="7" type="ORF">HINF_LOCUS38597</name>
</gene>
<keyword evidence="1" id="KW-0479">Metal-binding</keyword>
<feature type="domain" description="MYND-type" evidence="5">
    <location>
        <begin position="26"/>
        <end position="64"/>
    </location>
</feature>
<dbReference type="AlphaFoldDB" id="A0AA86PNI4"/>
<reference evidence="6" key="1">
    <citation type="submission" date="2023-06" db="EMBL/GenBank/DDBJ databases">
        <authorList>
            <person name="Kurt Z."/>
        </authorList>
    </citation>
    <scope>NUCLEOTIDE SEQUENCE</scope>
</reference>
<reference evidence="7 8" key="2">
    <citation type="submission" date="2024-07" db="EMBL/GenBank/DDBJ databases">
        <authorList>
            <person name="Akdeniz Z."/>
        </authorList>
    </citation>
    <scope>NUCLEOTIDE SEQUENCE [LARGE SCALE GENOMIC DNA]</scope>
</reference>
<keyword evidence="3" id="KW-0862">Zinc</keyword>
<keyword evidence="8" id="KW-1185">Reference proteome</keyword>
<dbReference type="EMBL" id="CATOUU010000714">
    <property type="protein sequence ID" value="CAI9943259.1"/>
    <property type="molecule type" value="Genomic_DNA"/>
</dbReference>
<name>A0AA86PNI4_9EUKA</name>
<protein>
    <submittedName>
        <fullName evidence="6">MYND finger domain-containing protein</fullName>
    </submittedName>
    <submittedName>
        <fullName evidence="7">MYND_finger domain-containing protein</fullName>
    </submittedName>
</protein>
<evidence type="ECO:0000259" key="5">
    <source>
        <dbReference type="PROSITE" id="PS50865"/>
    </source>
</evidence>
<accession>A0AA86PNI4</accession>
<dbReference type="SUPFAM" id="SSF144232">
    <property type="entry name" value="HIT/MYND zinc finger-like"/>
    <property type="match status" value="1"/>
</dbReference>